<feature type="transmembrane region" description="Helical" evidence="2">
    <location>
        <begin position="16"/>
        <end position="36"/>
    </location>
</feature>
<keyword evidence="2" id="KW-0812">Transmembrane</keyword>
<sequence length="515" mass="55461">MTPDLAPQGADLAELLGSWQFVLGTLVLTLGPAIALRRRRLALAELTDNERAAAADRRGRRFEDLLTVVIAAAAAALSATGLRRVGHHQMGLDAPFDLLPFVALDVAAMVCGRRARRRAHDGDGPGLSGALFWTLAGISAVFSASEADSVLGGAVRAVWPVLAAVLWEIGSLEERRAARNKGGRPDRRIALVRLLHPVEAFRVALLLAARQDLAQEEATTEVRISRAAYRWYRLRRAQDAVKRSGWMTHWAYRLAEMHADARAQDASERAGCSDPVILKRVVARLQLRVRQADIAGMNLRNPAAFEGILNTLIGTIPTIPSQATEPHPAPSSHPADGEESQVKARMTESGGPEDASDDENTVSPHPDVDAEQDETTAAERKTDEEVMAAFVEIVPRKDDGTFAWGINKCAEALGIGNPRAEKFLKTQAEWLPKALAAHPAAHGADGEEPDHFDQALALANEPPQSAAGRQDLQPDPAPAGQQPLLDELVHLDPTVGDHFEQHDSGLLVPAAGSRP</sequence>
<dbReference type="Proteomes" id="UP000037773">
    <property type="component" value="Unassembled WGS sequence"/>
</dbReference>
<gene>
    <name evidence="3" type="ORF">ADK41_01425</name>
</gene>
<comment type="caution">
    <text evidence="3">The sequence shown here is derived from an EMBL/GenBank/DDBJ whole genome shotgun (WGS) entry which is preliminary data.</text>
</comment>
<reference evidence="3 4" key="1">
    <citation type="submission" date="2015-07" db="EMBL/GenBank/DDBJ databases">
        <authorList>
            <person name="Noorani M."/>
        </authorList>
    </citation>
    <scope>NUCLEOTIDE SEQUENCE [LARGE SCALE GENOMIC DNA]</scope>
    <source>
        <strain evidence="3 4">NRRL B-24567</strain>
    </source>
</reference>
<evidence type="ECO:0000313" key="4">
    <source>
        <dbReference type="Proteomes" id="UP000037773"/>
    </source>
</evidence>
<feature type="region of interest" description="Disordered" evidence="1">
    <location>
        <begin position="436"/>
        <end position="515"/>
    </location>
</feature>
<evidence type="ECO:0000256" key="1">
    <source>
        <dbReference type="SAM" id="MobiDB-lite"/>
    </source>
</evidence>
<dbReference type="Pfam" id="PF10935">
    <property type="entry name" value="DUF2637"/>
    <property type="match status" value="1"/>
</dbReference>
<name>A0A0M9XBG5_9ACTN</name>
<accession>A0A0M9XBG5</accession>
<organism evidence="3 4">
    <name type="scientific">Streptomyces caelestis</name>
    <dbReference type="NCBI Taxonomy" id="36816"/>
    <lineage>
        <taxon>Bacteria</taxon>
        <taxon>Bacillati</taxon>
        <taxon>Actinomycetota</taxon>
        <taxon>Actinomycetes</taxon>
        <taxon>Kitasatosporales</taxon>
        <taxon>Streptomycetaceae</taxon>
        <taxon>Streptomyces</taxon>
    </lineage>
</organism>
<protein>
    <recommendedName>
        <fullName evidence="5">DUF2637 domain-containing protein</fullName>
    </recommendedName>
</protein>
<dbReference type="InterPro" id="IPR021235">
    <property type="entry name" value="DUF2637"/>
</dbReference>
<dbReference type="EMBL" id="LGCN01000001">
    <property type="protein sequence ID" value="KOT46846.1"/>
    <property type="molecule type" value="Genomic_DNA"/>
</dbReference>
<dbReference type="AlphaFoldDB" id="A0A0M9XBG5"/>
<feature type="compositionally biased region" description="Basic and acidic residues" evidence="1">
    <location>
        <begin position="487"/>
        <end position="503"/>
    </location>
</feature>
<dbReference type="OrthoDB" id="4004130at2"/>
<dbReference type="PATRIC" id="fig|36816.3.peg.311"/>
<proteinExistence type="predicted"/>
<evidence type="ECO:0008006" key="5">
    <source>
        <dbReference type="Google" id="ProtNLM"/>
    </source>
</evidence>
<keyword evidence="2" id="KW-0472">Membrane</keyword>
<keyword evidence="4" id="KW-1185">Reference proteome</keyword>
<evidence type="ECO:0000256" key="2">
    <source>
        <dbReference type="SAM" id="Phobius"/>
    </source>
</evidence>
<dbReference type="RefSeq" id="WP_030819276.1">
    <property type="nucleotide sequence ID" value="NZ_LGCN01000001.1"/>
</dbReference>
<keyword evidence="2" id="KW-1133">Transmembrane helix</keyword>
<evidence type="ECO:0000313" key="3">
    <source>
        <dbReference type="EMBL" id="KOT46846.1"/>
    </source>
</evidence>
<feature type="region of interest" description="Disordered" evidence="1">
    <location>
        <begin position="319"/>
        <end position="383"/>
    </location>
</feature>
<feature type="transmembrane region" description="Helical" evidence="2">
    <location>
        <begin position="65"/>
        <end position="82"/>
    </location>
</feature>